<keyword evidence="3" id="KW-1185">Reference proteome</keyword>
<keyword evidence="1" id="KW-1133">Transmembrane helix</keyword>
<accession>A0A1T4LR16</accession>
<feature type="transmembrane region" description="Helical" evidence="1">
    <location>
        <begin position="59"/>
        <end position="77"/>
    </location>
</feature>
<proteinExistence type="predicted"/>
<dbReference type="OrthoDB" id="9795813at2"/>
<dbReference type="Gene3D" id="1.10.1760.20">
    <property type="match status" value="1"/>
</dbReference>
<feature type="transmembrane region" description="Helical" evidence="1">
    <location>
        <begin position="109"/>
        <end position="134"/>
    </location>
</feature>
<evidence type="ECO:0000313" key="3">
    <source>
        <dbReference type="Proteomes" id="UP000190625"/>
    </source>
</evidence>
<evidence type="ECO:0000256" key="1">
    <source>
        <dbReference type="SAM" id="Phobius"/>
    </source>
</evidence>
<dbReference type="STRING" id="142842.SAMN02745118_01220"/>
<dbReference type="Pfam" id="PF09515">
    <property type="entry name" value="Thia_YuaJ"/>
    <property type="match status" value="1"/>
</dbReference>
<dbReference type="RefSeq" id="WP_078809709.1">
    <property type="nucleotide sequence ID" value="NZ_FUWM01000009.1"/>
</dbReference>
<organism evidence="2 3">
    <name type="scientific">Selenihalanaerobacter shriftii</name>
    <dbReference type="NCBI Taxonomy" id="142842"/>
    <lineage>
        <taxon>Bacteria</taxon>
        <taxon>Bacillati</taxon>
        <taxon>Bacillota</taxon>
        <taxon>Clostridia</taxon>
        <taxon>Halanaerobiales</taxon>
        <taxon>Halobacteroidaceae</taxon>
        <taxon>Selenihalanaerobacter</taxon>
    </lineage>
</organism>
<gene>
    <name evidence="2" type="ORF">SAMN02745118_01220</name>
</gene>
<sequence length="182" mass="20215">MNNLKTKKLTELGIALALATILNFIKIYELPQGGSVSLEMVPIFFIALRWGIKEGLILGSTYGVLQLLLGAKIYYPIQAVLDYPVAFSVLGLAGIINTWLRKAKIKKRIILVIIGVLLGGALRLLVHTISGVVFFSQYAPESQNVWIYSSVYNLSYMLPETIITIIIMIFLLKSSADLLERN</sequence>
<dbReference type="GO" id="GO:0005886">
    <property type="term" value="C:plasma membrane"/>
    <property type="evidence" value="ECO:0007669"/>
    <property type="project" value="InterPro"/>
</dbReference>
<reference evidence="3" key="1">
    <citation type="submission" date="2017-02" db="EMBL/GenBank/DDBJ databases">
        <authorList>
            <person name="Varghese N."/>
            <person name="Submissions S."/>
        </authorList>
    </citation>
    <scope>NUCLEOTIDE SEQUENCE [LARGE SCALE GENOMIC DNA]</scope>
    <source>
        <strain evidence="3">ATCC BAA-73</strain>
    </source>
</reference>
<keyword evidence="1" id="KW-0472">Membrane</keyword>
<keyword evidence="1" id="KW-0812">Transmembrane</keyword>
<name>A0A1T4LR16_9FIRM</name>
<dbReference type="NCBIfam" id="TIGR02357">
    <property type="entry name" value="ECF_ThiT_YuaJ"/>
    <property type="match status" value="1"/>
</dbReference>
<feature type="transmembrane region" description="Helical" evidence="1">
    <location>
        <begin position="83"/>
        <end position="100"/>
    </location>
</feature>
<protein>
    <submittedName>
        <fullName evidence="2">Thiamine transporter</fullName>
    </submittedName>
</protein>
<dbReference type="GO" id="GO:0015234">
    <property type="term" value="F:thiamine transmembrane transporter activity"/>
    <property type="evidence" value="ECO:0007669"/>
    <property type="project" value="InterPro"/>
</dbReference>
<dbReference type="InterPro" id="IPR012651">
    <property type="entry name" value="Thia_Transptr_ThiT"/>
</dbReference>
<dbReference type="Proteomes" id="UP000190625">
    <property type="component" value="Unassembled WGS sequence"/>
</dbReference>
<dbReference type="EMBL" id="FUWM01000009">
    <property type="protein sequence ID" value="SJZ57091.1"/>
    <property type="molecule type" value="Genomic_DNA"/>
</dbReference>
<dbReference type="AlphaFoldDB" id="A0A1T4LR16"/>
<evidence type="ECO:0000313" key="2">
    <source>
        <dbReference type="EMBL" id="SJZ57091.1"/>
    </source>
</evidence>
<feature type="transmembrane region" description="Helical" evidence="1">
    <location>
        <begin position="154"/>
        <end position="172"/>
    </location>
</feature>